<evidence type="ECO:0000256" key="1">
    <source>
        <dbReference type="ARBA" id="ARBA00007430"/>
    </source>
</evidence>
<accession>A0A0E4BKQ8</accession>
<sequence length="417" mass="45709">MKAFSGNGLMDTGSLFFNPELSRLTTSRTTSLFAEDIKAHDAELRSAIAGRRILVTGGAGSIGSATLELLFPYAPAAVHVIDLAENGLVELVRDFRSRPQSLVSGEFRLLPIDYGSAAAERLLQTEKPYDLVLHFAAHKHVRSEKDVPSVIQMIDTNVVKMHRFTKWLQKYGHGKRYFAVSTDKAANPTSLMGASKRLMEHVLFSIGNEGASVTSTRFANVAFSNGSLLQGFLYRLARRQPLAVPREVRRYFVSPREAAEICLLTAGAAAPGHITFPRLDPNEHLRPLVDIAVALLQELGLQPAFYEHEAEACAATETELKRGSYPVLLTPLDTSGEKPYEEFVAVDEKPAPTDFAALSALRYVPPPIPLEPALAFFDEIATDAGMKLEKSDIARHVASVVPGFKHIETGRSLDDRT</sequence>
<dbReference type="SUPFAM" id="SSF51735">
    <property type="entry name" value="NAD(P)-binding Rossmann-fold domains"/>
    <property type="match status" value="1"/>
</dbReference>
<reference evidence="3 4" key="1">
    <citation type="submission" date="2014-11" db="EMBL/GenBank/DDBJ databases">
        <title>Symbiosis island explosion on the genome of extra-slow-growing strains of soybean bradyrhizobia with massive insertion sequences.</title>
        <authorList>
            <person name="Iida T."/>
            <person name="Minamisawa K."/>
        </authorList>
    </citation>
    <scope>NUCLEOTIDE SEQUENCE [LARGE SCALE GENOMIC DNA]</scope>
    <source>
        <strain evidence="3 4">NK6</strain>
    </source>
</reference>
<dbReference type="InterPro" id="IPR036291">
    <property type="entry name" value="NAD(P)-bd_dom_sf"/>
</dbReference>
<dbReference type="Gene3D" id="3.40.50.720">
    <property type="entry name" value="NAD(P)-binding Rossmann-like Domain"/>
    <property type="match status" value="1"/>
</dbReference>
<dbReference type="InterPro" id="IPR003869">
    <property type="entry name" value="Polysac_CapD-like"/>
</dbReference>
<dbReference type="AlphaFoldDB" id="A0A0E4BKQ8"/>
<dbReference type="RefSeq" id="WP_231166544.1">
    <property type="nucleotide sequence ID" value="NZ_AXAX01000006.1"/>
</dbReference>
<dbReference type="Pfam" id="PF02719">
    <property type="entry name" value="Polysacc_synt_2"/>
    <property type="match status" value="1"/>
</dbReference>
<evidence type="ECO:0000259" key="2">
    <source>
        <dbReference type="Pfam" id="PF02719"/>
    </source>
</evidence>
<comment type="similarity">
    <text evidence="1">Belongs to the polysaccharide synthase family.</text>
</comment>
<dbReference type="PANTHER" id="PTHR43318:SF1">
    <property type="entry name" value="POLYSACCHARIDE BIOSYNTHESIS PROTEIN EPSC-RELATED"/>
    <property type="match status" value="1"/>
</dbReference>
<gene>
    <name evidence="3" type="ORF">NK6_784</name>
</gene>
<dbReference type="Proteomes" id="UP000063308">
    <property type="component" value="Chromosome"/>
</dbReference>
<name>A0A0E4BKQ8_9BRAD</name>
<dbReference type="Gene3D" id="3.90.25.40">
    <property type="match status" value="1"/>
</dbReference>
<dbReference type="PANTHER" id="PTHR43318">
    <property type="entry name" value="UDP-N-ACETYLGLUCOSAMINE 4,6-DEHYDRATASE"/>
    <property type="match status" value="1"/>
</dbReference>
<evidence type="ECO:0000313" key="4">
    <source>
        <dbReference type="Proteomes" id="UP000063308"/>
    </source>
</evidence>
<dbReference type="EMBL" id="AP014685">
    <property type="protein sequence ID" value="BAR53969.1"/>
    <property type="molecule type" value="Genomic_DNA"/>
</dbReference>
<proteinExistence type="inferred from homology"/>
<evidence type="ECO:0000313" key="3">
    <source>
        <dbReference type="EMBL" id="BAR53969.1"/>
    </source>
</evidence>
<feature type="domain" description="Polysaccharide biosynthesis protein CapD-like" evidence="2">
    <location>
        <begin position="53"/>
        <end position="322"/>
    </location>
</feature>
<protein>
    <submittedName>
        <fullName evidence="3">Putative capsular polysaccharide biosynthesis protein</fullName>
    </submittedName>
</protein>
<dbReference type="InterPro" id="IPR051203">
    <property type="entry name" value="Polysaccharide_Synthase-Rel"/>
</dbReference>
<organism evidence="3 4">
    <name type="scientific">Bradyrhizobium diazoefficiens</name>
    <dbReference type="NCBI Taxonomy" id="1355477"/>
    <lineage>
        <taxon>Bacteria</taxon>
        <taxon>Pseudomonadati</taxon>
        <taxon>Pseudomonadota</taxon>
        <taxon>Alphaproteobacteria</taxon>
        <taxon>Hyphomicrobiales</taxon>
        <taxon>Nitrobacteraceae</taxon>
        <taxon>Bradyrhizobium</taxon>
    </lineage>
</organism>